<sequence>MPQPSSIKIQDARGRFITVPAGTPESTMKIKAKEFLIQCDIRNTASRTFGGSEYSSEALARAAATRVTSSVSLSNTGDDTYTARWG</sequence>
<dbReference type="Proteomes" id="UP001305414">
    <property type="component" value="Unassembled WGS sequence"/>
</dbReference>
<dbReference type="AlphaFoldDB" id="A0AAN7UF04"/>
<dbReference type="EMBL" id="JAWHQM010000006">
    <property type="protein sequence ID" value="KAK5627658.1"/>
    <property type="molecule type" value="Genomic_DNA"/>
</dbReference>
<gene>
    <name evidence="1" type="ORF">RRF57_003373</name>
</gene>
<evidence type="ECO:0000313" key="2">
    <source>
        <dbReference type="Proteomes" id="UP001305414"/>
    </source>
</evidence>
<protein>
    <submittedName>
        <fullName evidence="1">Uncharacterized protein</fullName>
    </submittedName>
</protein>
<comment type="caution">
    <text evidence="1">The sequence shown here is derived from an EMBL/GenBank/DDBJ whole genome shotgun (WGS) entry which is preliminary data.</text>
</comment>
<name>A0AAN7UF04_9PEZI</name>
<keyword evidence="2" id="KW-1185">Reference proteome</keyword>
<evidence type="ECO:0000313" key="1">
    <source>
        <dbReference type="EMBL" id="KAK5627658.1"/>
    </source>
</evidence>
<proteinExistence type="predicted"/>
<accession>A0AAN7UF04</accession>
<reference evidence="1 2" key="1">
    <citation type="submission" date="2023-10" db="EMBL/GenBank/DDBJ databases">
        <title>Draft genome sequence of Xylaria bambusicola isolate GMP-LS, the root and basal stem rot pathogen of sugarcane in Indonesia.</title>
        <authorList>
            <person name="Selvaraj P."/>
            <person name="Muralishankar V."/>
            <person name="Muruganantham S."/>
            <person name="Sp S."/>
            <person name="Haryani S."/>
            <person name="Lau K.J.X."/>
            <person name="Naqvi N.I."/>
        </authorList>
    </citation>
    <scope>NUCLEOTIDE SEQUENCE [LARGE SCALE GENOMIC DNA]</scope>
    <source>
        <strain evidence="1">GMP-LS</strain>
    </source>
</reference>
<organism evidence="1 2">
    <name type="scientific">Xylaria bambusicola</name>
    <dbReference type="NCBI Taxonomy" id="326684"/>
    <lineage>
        <taxon>Eukaryota</taxon>
        <taxon>Fungi</taxon>
        <taxon>Dikarya</taxon>
        <taxon>Ascomycota</taxon>
        <taxon>Pezizomycotina</taxon>
        <taxon>Sordariomycetes</taxon>
        <taxon>Xylariomycetidae</taxon>
        <taxon>Xylariales</taxon>
        <taxon>Xylariaceae</taxon>
        <taxon>Xylaria</taxon>
    </lineage>
</organism>